<evidence type="ECO:0000256" key="7">
    <source>
        <dbReference type="ARBA" id="ARBA00047899"/>
    </source>
</evidence>
<dbReference type="STRING" id="1097556.R4XKK6"/>
<dbReference type="GO" id="GO:0050793">
    <property type="term" value="P:regulation of developmental process"/>
    <property type="evidence" value="ECO:0007669"/>
    <property type="project" value="UniProtKB-ARBA"/>
</dbReference>
<dbReference type="InterPro" id="IPR011009">
    <property type="entry name" value="Kinase-like_dom_sf"/>
</dbReference>
<protein>
    <recommendedName>
        <fullName evidence="1">non-specific serine/threonine protein kinase</fullName>
        <ecNumber evidence="1">2.7.11.1</ecNumber>
    </recommendedName>
</protein>
<evidence type="ECO:0000313" key="12">
    <source>
        <dbReference type="EMBL" id="CCG84984.1"/>
    </source>
</evidence>
<evidence type="ECO:0000256" key="9">
    <source>
        <dbReference type="PROSITE-ProRule" id="PRU10141"/>
    </source>
</evidence>
<feature type="region of interest" description="Disordered" evidence="10">
    <location>
        <begin position="420"/>
        <end position="539"/>
    </location>
</feature>
<dbReference type="PROSITE" id="PS50011">
    <property type="entry name" value="PROTEIN_KINASE_DOM"/>
    <property type="match status" value="1"/>
</dbReference>
<proteinExistence type="predicted"/>
<keyword evidence="6 9" id="KW-0067">ATP-binding</keyword>
<evidence type="ECO:0000256" key="4">
    <source>
        <dbReference type="ARBA" id="ARBA00022741"/>
    </source>
</evidence>
<dbReference type="InterPro" id="IPR017441">
    <property type="entry name" value="Protein_kinase_ATP_BS"/>
</dbReference>
<evidence type="ECO:0000256" key="10">
    <source>
        <dbReference type="SAM" id="MobiDB-lite"/>
    </source>
</evidence>
<dbReference type="FunFam" id="3.30.200.20:FF:000206">
    <property type="entry name" value="Serine/threonine-protein kinase Ssp1"/>
    <property type="match status" value="1"/>
</dbReference>
<organism evidence="12 13">
    <name type="scientific">Taphrina deformans (strain PYCC 5710 / ATCC 11124 / CBS 356.35 / IMI 108563 / JCM 9778 / NBRC 8474)</name>
    <name type="common">Peach leaf curl fungus</name>
    <name type="synonym">Lalaria deformans</name>
    <dbReference type="NCBI Taxonomy" id="1097556"/>
    <lineage>
        <taxon>Eukaryota</taxon>
        <taxon>Fungi</taxon>
        <taxon>Dikarya</taxon>
        <taxon>Ascomycota</taxon>
        <taxon>Taphrinomycotina</taxon>
        <taxon>Taphrinomycetes</taxon>
        <taxon>Taphrinales</taxon>
        <taxon>Taphrinaceae</taxon>
        <taxon>Taphrina</taxon>
    </lineage>
</organism>
<keyword evidence="13" id="KW-1185">Reference proteome</keyword>
<sequence>MESKTSKAKALSPQANAISVLAGSATPSRTNSITSPPTHYTGSTNYTDSEWREVQAWGHVKETHEIHKIYDEQGRKIINKYEIVKEIGRGVHGKVKLARTLDTNELVALKVLPRRKKARLGRPETNAHEQTVKREIAILKKCVHPHVVRLREVIDDPASEKIYLVLEYMWGGEVIWRTEDDEPALKLHQARSTFRDTMLGLEFCMSDLFHRPLPANHDTVHYQGVIHRDIKPANLLWTKNHSVKISDFGVSHTSELATSALELAKTAGTPAFFAPELCWTAETQDKPCITKAIDIWALGVTLFCLLCGRVPFEAHNEFELFDKITTEEVEIPPTLDDEATDLLRRMLIKDPADRITIPEIKHHPFVLKGVKHPEQWISDTNPGLFGQLEVDDQEVHEAVSSYETFKRRLSKITNKLAGGLRRRTISSEEKTPRTSRRPAAASESSSKSSSWMNFMRTSDSADGAASSTTSRGAGEKEYRSDRDRPFDTRIKSEDQIHPGARSIARRPSAHDMATDATRSRSPSFRKHPVGPLRDGTAPAIDVPAQSHLTRSIGFHQGLIVEEEDERPRLPSLSFESAESDGTPGTTSPTPPDDDDHDHGDDGEEDEEDDGLLIDFNKRRTFK</sequence>
<feature type="compositionally biased region" description="Polar residues" evidence="10">
    <location>
        <begin position="25"/>
        <end position="41"/>
    </location>
</feature>
<comment type="caution">
    <text evidence="12">The sequence shown here is derived from an EMBL/GenBank/DDBJ whole genome shotgun (WGS) entry which is preliminary data.</text>
</comment>
<feature type="compositionally biased region" description="Low complexity" evidence="10">
    <location>
        <begin position="437"/>
        <end position="472"/>
    </location>
</feature>
<evidence type="ECO:0000256" key="3">
    <source>
        <dbReference type="ARBA" id="ARBA00022679"/>
    </source>
</evidence>
<dbReference type="Gene3D" id="1.10.510.10">
    <property type="entry name" value="Transferase(Phosphotransferase) domain 1"/>
    <property type="match status" value="1"/>
</dbReference>
<dbReference type="InterPro" id="IPR000719">
    <property type="entry name" value="Prot_kinase_dom"/>
</dbReference>
<dbReference type="OrthoDB" id="68483at2759"/>
<dbReference type="FunFam" id="1.10.510.10:FF:000571">
    <property type="entry name" value="Maternal embryonic leucine zipper kinase"/>
    <property type="match status" value="1"/>
</dbReference>
<dbReference type="SMART" id="SM00220">
    <property type="entry name" value="S_TKc"/>
    <property type="match status" value="1"/>
</dbReference>
<comment type="catalytic activity">
    <reaction evidence="8">
        <text>L-seryl-[protein] + ATP = O-phospho-L-seryl-[protein] + ADP + H(+)</text>
        <dbReference type="Rhea" id="RHEA:17989"/>
        <dbReference type="Rhea" id="RHEA-COMP:9863"/>
        <dbReference type="Rhea" id="RHEA-COMP:11604"/>
        <dbReference type="ChEBI" id="CHEBI:15378"/>
        <dbReference type="ChEBI" id="CHEBI:29999"/>
        <dbReference type="ChEBI" id="CHEBI:30616"/>
        <dbReference type="ChEBI" id="CHEBI:83421"/>
        <dbReference type="ChEBI" id="CHEBI:456216"/>
        <dbReference type="EC" id="2.7.11.1"/>
    </reaction>
</comment>
<keyword evidence="4 9" id="KW-0547">Nucleotide-binding</keyword>
<evidence type="ECO:0000313" key="13">
    <source>
        <dbReference type="Proteomes" id="UP000013776"/>
    </source>
</evidence>
<feature type="region of interest" description="Disordered" evidence="10">
    <location>
        <begin position="22"/>
        <end position="41"/>
    </location>
</feature>
<feature type="binding site" evidence="9">
    <location>
        <position position="110"/>
    </location>
    <ligand>
        <name>ATP</name>
        <dbReference type="ChEBI" id="CHEBI:30616"/>
    </ligand>
</feature>
<evidence type="ECO:0000256" key="5">
    <source>
        <dbReference type="ARBA" id="ARBA00022777"/>
    </source>
</evidence>
<keyword evidence="3" id="KW-0808">Transferase</keyword>
<dbReference type="GO" id="GO:0005524">
    <property type="term" value="F:ATP binding"/>
    <property type="evidence" value="ECO:0007669"/>
    <property type="project" value="UniProtKB-UniRule"/>
</dbReference>
<dbReference type="GO" id="GO:0042149">
    <property type="term" value="P:cellular response to glucose starvation"/>
    <property type="evidence" value="ECO:0007669"/>
    <property type="project" value="UniProtKB-ARBA"/>
</dbReference>
<dbReference type="GO" id="GO:0007165">
    <property type="term" value="P:signal transduction"/>
    <property type="evidence" value="ECO:0007669"/>
    <property type="project" value="TreeGrafter"/>
</dbReference>
<feature type="compositionally biased region" description="Basic and acidic residues" evidence="10">
    <location>
        <begin position="473"/>
        <end position="496"/>
    </location>
</feature>
<name>R4XKK6_TAPDE</name>
<evidence type="ECO:0000259" key="11">
    <source>
        <dbReference type="PROSITE" id="PS50011"/>
    </source>
</evidence>
<dbReference type="GO" id="GO:0004674">
    <property type="term" value="F:protein serine/threonine kinase activity"/>
    <property type="evidence" value="ECO:0007669"/>
    <property type="project" value="UniProtKB-KW"/>
</dbReference>
<feature type="compositionally biased region" description="Acidic residues" evidence="10">
    <location>
        <begin position="591"/>
        <end position="611"/>
    </location>
</feature>
<evidence type="ECO:0000256" key="2">
    <source>
        <dbReference type="ARBA" id="ARBA00022527"/>
    </source>
</evidence>
<comment type="catalytic activity">
    <reaction evidence="7">
        <text>L-threonyl-[protein] + ATP = O-phospho-L-threonyl-[protein] + ADP + H(+)</text>
        <dbReference type="Rhea" id="RHEA:46608"/>
        <dbReference type="Rhea" id="RHEA-COMP:11060"/>
        <dbReference type="Rhea" id="RHEA-COMP:11605"/>
        <dbReference type="ChEBI" id="CHEBI:15378"/>
        <dbReference type="ChEBI" id="CHEBI:30013"/>
        <dbReference type="ChEBI" id="CHEBI:30616"/>
        <dbReference type="ChEBI" id="CHEBI:61977"/>
        <dbReference type="ChEBI" id="CHEBI:456216"/>
        <dbReference type="EC" id="2.7.11.1"/>
    </reaction>
</comment>
<keyword evidence="5" id="KW-0418">Kinase</keyword>
<dbReference type="PANTHER" id="PTHR43895:SF152">
    <property type="entry name" value="SERINE_THREONINE-PROTEIN KINASE TOS3"/>
    <property type="match status" value="1"/>
</dbReference>
<dbReference type="CDD" id="cd14008">
    <property type="entry name" value="STKc_LKB1_CaMKK"/>
    <property type="match status" value="1"/>
</dbReference>
<keyword evidence="2" id="KW-0723">Serine/threonine-protein kinase</keyword>
<dbReference type="AlphaFoldDB" id="R4XKK6"/>
<dbReference type="SUPFAM" id="SSF56112">
    <property type="entry name" value="Protein kinase-like (PK-like)"/>
    <property type="match status" value="1"/>
</dbReference>
<reference evidence="12 13" key="1">
    <citation type="journal article" date="2013" name="MBio">
        <title>Genome sequencing of the plant pathogen Taphrina deformans, the causal agent of peach leaf curl.</title>
        <authorList>
            <person name="Cisse O.H."/>
            <person name="Almeida J.M.G.C.F."/>
            <person name="Fonseca A."/>
            <person name="Kumar A.A."/>
            <person name="Salojaervi J."/>
            <person name="Overmyer K."/>
            <person name="Hauser P.M."/>
            <person name="Pagni M."/>
        </authorList>
    </citation>
    <scope>NUCLEOTIDE SEQUENCE [LARGE SCALE GENOMIC DNA]</scope>
    <source>
        <strain evidence="13">PYCC 5710 / ATCC 11124 / CBS 356.35 / IMI 108563 / JCM 9778 / NBRC 8474</strain>
    </source>
</reference>
<dbReference type="EC" id="2.7.11.1" evidence="1"/>
<dbReference type="eggNOG" id="KOG0585">
    <property type="taxonomic scope" value="Eukaryota"/>
</dbReference>
<accession>R4XKK6</accession>
<evidence type="ECO:0000256" key="8">
    <source>
        <dbReference type="ARBA" id="ARBA00048679"/>
    </source>
</evidence>
<dbReference type="Proteomes" id="UP000013776">
    <property type="component" value="Unassembled WGS sequence"/>
</dbReference>
<evidence type="ECO:0000256" key="6">
    <source>
        <dbReference type="ARBA" id="ARBA00022840"/>
    </source>
</evidence>
<dbReference type="PROSITE" id="PS00107">
    <property type="entry name" value="PROTEIN_KINASE_ATP"/>
    <property type="match status" value="1"/>
</dbReference>
<feature type="region of interest" description="Disordered" evidence="10">
    <location>
        <begin position="557"/>
        <end position="622"/>
    </location>
</feature>
<evidence type="ECO:0000256" key="1">
    <source>
        <dbReference type="ARBA" id="ARBA00012513"/>
    </source>
</evidence>
<dbReference type="GO" id="GO:0001558">
    <property type="term" value="P:regulation of cell growth"/>
    <property type="evidence" value="ECO:0007669"/>
    <property type="project" value="UniProtKB-ARBA"/>
</dbReference>
<dbReference type="EMBL" id="CAHR02000368">
    <property type="protein sequence ID" value="CCG84984.1"/>
    <property type="molecule type" value="Genomic_DNA"/>
</dbReference>
<gene>
    <name evidence="12" type="ORF">TAPDE_005560</name>
</gene>
<dbReference type="PANTHER" id="PTHR43895">
    <property type="entry name" value="CALCIUM/CALMODULIN-DEPENDENT PROTEIN KINASE KINASE-RELATED"/>
    <property type="match status" value="1"/>
</dbReference>
<dbReference type="Pfam" id="PF00069">
    <property type="entry name" value="Pkinase"/>
    <property type="match status" value="1"/>
</dbReference>
<feature type="domain" description="Protein kinase" evidence="11">
    <location>
        <begin position="81"/>
        <end position="366"/>
    </location>
</feature>